<dbReference type="AlphaFoldDB" id="A0A6N7L438"/>
<reference evidence="1 2" key="1">
    <citation type="submission" date="2019-09" db="EMBL/GenBank/DDBJ databases">
        <title>Genome Sequences of Streptomyces kaniharaensis ATCC 21070.</title>
        <authorList>
            <person name="Zhu W."/>
            <person name="De Crecy-Lagard V."/>
            <person name="Richards N.G."/>
        </authorList>
    </citation>
    <scope>NUCLEOTIDE SEQUENCE [LARGE SCALE GENOMIC DNA]</scope>
    <source>
        <strain evidence="1 2">SF-557</strain>
    </source>
</reference>
<sequence length="246" mass="27568">MTTHDTVGTGQQGYAQDAVTGRFYENPEFATAINSGTVEYELPHRGEITQVVSTDLGPFGRTSVLGVLRETWFGDQSNQWIVFPNLQAALAWSRSTVAQWLREHNGTYSNQHFAVWHGTTWWSVEIDRYRQRYTVVVGLAPGVMVECYDSKAEMPDAHEPRALTEARGWARVVELLPVGREDWPWGMANEHDQVLAAVEALTAEREEQAAAEQERKAAAAAAAIAAARPTRWWARLWAWITAARTA</sequence>
<comment type="caution">
    <text evidence="1">The sequence shown here is derived from an EMBL/GenBank/DDBJ whole genome shotgun (WGS) entry which is preliminary data.</text>
</comment>
<accession>A0A6N7L438</accession>
<evidence type="ECO:0000313" key="1">
    <source>
        <dbReference type="EMBL" id="MQS17597.1"/>
    </source>
</evidence>
<dbReference type="EMBL" id="WBOF01000005">
    <property type="protein sequence ID" value="MQS17597.1"/>
    <property type="molecule type" value="Genomic_DNA"/>
</dbReference>
<protein>
    <submittedName>
        <fullName evidence="1">Uncharacterized protein</fullName>
    </submittedName>
</protein>
<gene>
    <name evidence="1" type="ORF">F7Q99_36780</name>
</gene>
<keyword evidence="2" id="KW-1185">Reference proteome</keyword>
<evidence type="ECO:0000313" key="2">
    <source>
        <dbReference type="Proteomes" id="UP000450000"/>
    </source>
</evidence>
<organism evidence="1 2">
    <name type="scientific">Streptomyces kaniharaensis</name>
    <dbReference type="NCBI Taxonomy" id="212423"/>
    <lineage>
        <taxon>Bacteria</taxon>
        <taxon>Bacillati</taxon>
        <taxon>Actinomycetota</taxon>
        <taxon>Actinomycetes</taxon>
        <taxon>Kitasatosporales</taxon>
        <taxon>Streptomycetaceae</taxon>
        <taxon>Streptomyces</taxon>
    </lineage>
</organism>
<dbReference type="Proteomes" id="UP000450000">
    <property type="component" value="Unassembled WGS sequence"/>
</dbReference>
<proteinExistence type="predicted"/>
<name>A0A6N7L438_9ACTN</name>
<dbReference type="OrthoDB" id="4340631at2"/>
<dbReference type="RefSeq" id="WP_153470820.1">
    <property type="nucleotide sequence ID" value="NZ_WBOF01000005.1"/>
</dbReference>